<accession>A0AA39IVW6</accession>
<name>A0AA39IVW6_9AGAR</name>
<feature type="transmembrane region" description="Helical" evidence="1">
    <location>
        <begin position="119"/>
        <end position="140"/>
    </location>
</feature>
<feature type="transmembrane region" description="Helical" evidence="1">
    <location>
        <begin position="160"/>
        <end position="179"/>
    </location>
</feature>
<evidence type="ECO:0000313" key="2">
    <source>
        <dbReference type="EMBL" id="KAK0431452.1"/>
    </source>
</evidence>
<dbReference type="AlphaFoldDB" id="A0AA39IVW6"/>
<keyword evidence="1" id="KW-1133">Transmembrane helix</keyword>
<keyword evidence="1" id="KW-0812">Transmembrane</keyword>
<evidence type="ECO:0000313" key="3">
    <source>
        <dbReference type="Proteomes" id="UP001175226"/>
    </source>
</evidence>
<sequence>MLGVRGLFIHPRGLIASVGSVILFYLCGYAFLMGENNFSIPYKCRPTTLSANISAIMANTTTSNWIVPTENPIVLDLTSTYGSLLVGSWLACAMWGVSSLQVFIYYMNSGNVDPLFLRILIGALWVFDTTNGILILKGQWNVLIHQYGSIEGLQEAPLELMHHIWVETIVIVIVQLYFIRRIYICEC</sequence>
<keyword evidence="1" id="KW-0472">Membrane</keyword>
<protein>
    <submittedName>
        <fullName evidence="2">Uncharacterized protein</fullName>
    </submittedName>
</protein>
<organism evidence="2 3">
    <name type="scientific">Armillaria borealis</name>
    <dbReference type="NCBI Taxonomy" id="47425"/>
    <lineage>
        <taxon>Eukaryota</taxon>
        <taxon>Fungi</taxon>
        <taxon>Dikarya</taxon>
        <taxon>Basidiomycota</taxon>
        <taxon>Agaricomycotina</taxon>
        <taxon>Agaricomycetes</taxon>
        <taxon>Agaricomycetidae</taxon>
        <taxon>Agaricales</taxon>
        <taxon>Marasmiineae</taxon>
        <taxon>Physalacriaceae</taxon>
        <taxon>Armillaria</taxon>
    </lineage>
</organism>
<reference evidence="2" key="1">
    <citation type="submission" date="2023-06" db="EMBL/GenBank/DDBJ databases">
        <authorList>
            <consortium name="Lawrence Berkeley National Laboratory"/>
            <person name="Ahrendt S."/>
            <person name="Sahu N."/>
            <person name="Indic B."/>
            <person name="Wong-Bajracharya J."/>
            <person name="Merenyi Z."/>
            <person name="Ke H.-M."/>
            <person name="Monk M."/>
            <person name="Kocsube S."/>
            <person name="Drula E."/>
            <person name="Lipzen A."/>
            <person name="Balint B."/>
            <person name="Henrissat B."/>
            <person name="Andreopoulos B."/>
            <person name="Martin F.M."/>
            <person name="Harder C.B."/>
            <person name="Rigling D."/>
            <person name="Ford K.L."/>
            <person name="Foster G.D."/>
            <person name="Pangilinan J."/>
            <person name="Papanicolaou A."/>
            <person name="Barry K."/>
            <person name="LaButti K."/>
            <person name="Viragh M."/>
            <person name="Koriabine M."/>
            <person name="Yan M."/>
            <person name="Riley R."/>
            <person name="Champramary S."/>
            <person name="Plett K.L."/>
            <person name="Tsai I.J."/>
            <person name="Slot J."/>
            <person name="Sipos G."/>
            <person name="Plett J."/>
            <person name="Nagy L.G."/>
            <person name="Grigoriev I.V."/>
        </authorList>
    </citation>
    <scope>NUCLEOTIDE SEQUENCE</scope>
    <source>
        <strain evidence="2">FPL87.14</strain>
    </source>
</reference>
<keyword evidence="3" id="KW-1185">Reference proteome</keyword>
<comment type="caution">
    <text evidence="2">The sequence shown here is derived from an EMBL/GenBank/DDBJ whole genome shotgun (WGS) entry which is preliminary data.</text>
</comment>
<gene>
    <name evidence="2" type="ORF">EV421DRAFT_1853569</name>
</gene>
<dbReference type="Proteomes" id="UP001175226">
    <property type="component" value="Unassembled WGS sequence"/>
</dbReference>
<proteinExistence type="predicted"/>
<feature type="transmembrane region" description="Helical" evidence="1">
    <location>
        <begin position="12"/>
        <end position="32"/>
    </location>
</feature>
<evidence type="ECO:0000256" key="1">
    <source>
        <dbReference type="SAM" id="Phobius"/>
    </source>
</evidence>
<feature type="transmembrane region" description="Helical" evidence="1">
    <location>
        <begin position="84"/>
        <end position="107"/>
    </location>
</feature>
<dbReference type="EMBL" id="JAUEPT010000114">
    <property type="protein sequence ID" value="KAK0431452.1"/>
    <property type="molecule type" value="Genomic_DNA"/>
</dbReference>